<reference evidence="10" key="1">
    <citation type="submission" date="2015-07" db="EMBL/GenBank/DDBJ databases">
        <title>Draft genome sequence of Acetobacterium bakii DSM 8293, a potential psychrophilic chemical producer through syngas fermentation.</title>
        <authorList>
            <person name="Song Y."/>
            <person name="Hwang S."/>
            <person name="Cho B.-K."/>
        </authorList>
    </citation>
    <scope>NUCLEOTIDE SEQUENCE [LARGE SCALE GENOMIC DNA]</scope>
    <source>
        <strain evidence="10">DSM 8239</strain>
    </source>
</reference>
<dbReference type="STRING" id="52689.AKG39_07325"/>
<comment type="similarity">
    <text evidence="2">Belongs to the AzlC family.</text>
</comment>
<evidence type="ECO:0000256" key="4">
    <source>
        <dbReference type="ARBA" id="ARBA00022475"/>
    </source>
</evidence>
<dbReference type="InterPro" id="IPR011606">
    <property type="entry name" value="Brnchd-chn_aa_trnsp_permease"/>
</dbReference>
<dbReference type="Proteomes" id="UP000036873">
    <property type="component" value="Unassembled WGS sequence"/>
</dbReference>
<keyword evidence="10" id="KW-1185">Reference proteome</keyword>
<feature type="transmembrane region" description="Helical" evidence="8">
    <location>
        <begin position="77"/>
        <end position="96"/>
    </location>
</feature>
<dbReference type="PANTHER" id="PTHR34979:SF1">
    <property type="entry name" value="INNER MEMBRANE PROTEIN YGAZ"/>
    <property type="match status" value="1"/>
</dbReference>
<feature type="transmembrane region" description="Helical" evidence="8">
    <location>
        <begin position="165"/>
        <end position="187"/>
    </location>
</feature>
<feature type="transmembrane region" description="Helical" evidence="8">
    <location>
        <begin position="25"/>
        <end position="45"/>
    </location>
</feature>
<dbReference type="OrthoDB" id="3181706at2"/>
<evidence type="ECO:0000256" key="6">
    <source>
        <dbReference type="ARBA" id="ARBA00022989"/>
    </source>
</evidence>
<keyword evidence="6 8" id="KW-1133">Transmembrane helix</keyword>
<evidence type="ECO:0000256" key="7">
    <source>
        <dbReference type="ARBA" id="ARBA00023136"/>
    </source>
</evidence>
<proteinExistence type="inferred from homology"/>
<evidence type="ECO:0000256" key="1">
    <source>
        <dbReference type="ARBA" id="ARBA00004651"/>
    </source>
</evidence>
<dbReference type="GO" id="GO:0005886">
    <property type="term" value="C:plasma membrane"/>
    <property type="evidence" value="ECO:0007669"/>
    <property type="project" value="UniProtKB-SubCell"/>
</dbReference>
<accession>A0A0L6U1D4</accession>
<feature type="transmembrane region" description="Helical" evidence="8">
    <location>
        <begin position="194"/>
        <end position="214"/>
    </location>
</feature>
<evidence type="ECO:0000256" key="8">
    <source>
        <dbReference type="SAM" id="Phobius"/>
    </source>
</evidence>
<dbReference type="Pfam" id="PF03591">
    <property type="entry name" value="AzlC"/>
    <property type="match status" value="1"/>
</dbReference>
<dbReference type="PANTHER" id="PTHR34979">
    <property type="entry name" value="INNER MEMBRANE PROTEIN YGAZ"/>
    <property type="match status" value="1"/>
</dbReference>
<organism evidence="9 10">
    <name type="scientific">Acetobacterium bakii</name>
    <dbReference type="NCBI Taxonomy" id="52689"/>
    <lineage>
        <taxon>Bacteria</taxon>
        <taxon>Bacillati</taxon>
        <taxon>Bacillota</taxon>
        <taxon>Clostridia</taxon>
        <taxon>Eubacteriales</taxon>
        <taxon>Eubacteriaceae</taxon>
        <taxon>Acetobacterium</taxon>
    </lineage>
</organism>
<sequence>MPLQNSLSENNPGNRKAQYFQGMKAGLPVVIGFISVAFAFSIMALQSGLYSWEAVMMSAMVFAGSSQMIAVTMADQGTGILTILLATFIINLRHLIMSTCVMNRIKGDNTALKLLAAFGVTDESFAIFTTTSEEKASVYYFLGLITVTYSSWVIGTAMGCAASSILPPILANSLNITMYAMFIGLLVPSLKGNLRLTAVVFLTAVFSFTMRFILDSAWTIISATLIGAVIGVYILSDEKEGETAILPETHRERTESI</sequence>
<keyword evidence="3" id="KW-0813">Transport</keyword>
<comment type="caution">
    <text evidence="9">The sequence shown here is derived from an EMBL/GenBank/DDBJ whole genome shotgun (WGS) entry which is preliminary data.</text>
</comment>
<dbReference type="AlphaFoldDB" id="A0A0L6U1D4"/>
<dbReference type="RefSeq" id="WP_050739730.1">
    <property type="nucleotide sequence ID" value="NZ_LGYO01000016.1"/>
</dbReference>
<name>A0A0L6U1D4_9FIRM</name>
<evidence type="ECO:0000256" key="5">
    <source>
        <dbReference type="ARBA" id="ARBA00022692"/>
    </source>
</evidence>
<dbReference type="GO" id="GO:1903785">
    <property type="term" value="P:L-valine transmembrane transport"/>
    <property type="evidence" value="ECO:0007669"/>
    <property type="project" value="TreeGrafter"/>
</dbReference>
<keyword evidence="5 8" id="KW-0812">Transmembrane</keyword>
<keyword evidence="4" id="KW-1003">Cell membrane</keyword>
<evidence type="ECO:0000313" key="9">
    <source>
        <dbReference type="EMBL" id="KNZ42314.1"/>
    </source>
</evidence>
<evidence type="ECO:0000313" key="10">
    <source>
        <dbReference type="Proteomes" id="UP000036873"/>
    </source>
</evidence>
<evidence type="ECO:0000256" key="2">
    <source>
        <dbReference type="ARBA" id="ARBA00010735"/>
    </source>
</evidence>
<evidence type="ECO:0008006" key="11">
    <source>
        <dbReference type="Google" id="ProtNLM"/>
    </source>
</evidence>
<feature type="transmembrane region" description="Helical" evidence="8">
    <location>
        <begin position="220"/>
        <end position="236"/>
    </location>
</feature>
<dbReference type="EMBL" id="LGYO01000016">
    <property type="protein sequence ID" value="KNZ42314.1"/>
    <property type="molecule type" value="Genomic_DNA"/>
</dbReference>
<gene>
    <name evidence="9" type="ORF">AKG39_07325</name>
</gene>
<feature type="transmembrane region" description="Helical" evidence="8">
    <location>
        <begin position="52"/>
        <end position="71"/>
    </location>
</feature>
<evidence type="ECO:0000256" key="3">
    <source>
        <dbReference type="ARBA" id="ARBA00022448"/>
    </source>
</evidence>
<comment type="subcellular location">
    <subcellularLocation>
        <location evidence="1">Cell membrane</location>
        <topology evidence="1">Multi-pass membrane protein</topology>
    </subcellularLocation>
</comment>
<feature type="transmembrane region" description="Helical" evidence="8">
    <location>
        <begin position="138"/>
        <end position="159"/>
    </location>
</feature>
<keyword evidence="7 8" id="KW-0472">Membrane</keyword>
<protein>
    <recommendedName>
        <fullName evidence="11">Branched-chain amino acid ABC transporter permease</fullName>
    </recommendedName>
</protein>